<dbReference type="Proteomes" id="UP000252085">
    <property type="component" value="Unassembled WGS sequence"/>
</dbReference>
<dbReference type="InterPro" id="IPR014729">
    <property type="entry name" value="Rossmann-like_a/b/a_fold"/>
</dbReference>
<dbReference type="PANTHER" id="PTHR46268">
    <property type="entry name" value="STRESS RESPONSE PROTEIN NHAX"/>
    <property type="match status" value="1"/>
</dbReference>
<evidence type="ECO:0000313" key="4">
    <source>
        <dbReference type="Proteomes" id="UP000252085"/>
    </source>
</evidence>
<dbReference type="AlphaFoldDB" id="A0A367RAA2"/>
<evidence type="ECO:0000313" key="3">
    <source>
        <dbReference type="EMBL" id="RCJ32633.1"/>
    </source>
</evidence>
<sequence length="175" mass="19340">MFSKILAAIDRSANGNAVFDEALTLAKATKGSLMLLHILSSEEKDSPQTPTLLTLEYHPLHGELLEDYCQQWQIYEEEGFKLLRSYTELATNAGVSTEFTQNSGNPSRNICELARTWGADLIVIGRRGHSGLNELILGSVSNYVFHHTPCSVHVVYAPVPLKSEVFVANEAQVVH</sequence>
<feature type="domain" description="UspA" evidence="2">
    <location>
        <begin position="1"/>
        <end position="155"/>
    </location>
</feature>
<proteinExistence type="inferred from homology"/>
<evidence type="ECO:0000259" key="2">
    <source>
        <dbReference type="Pfam" id="PF00582"/>
    </source>
</evidence>
<comment type="caution">
    <text evidence="3">The sequence shown here is derived from an EMBL/GenBank/DDBJ whole genome shotgun (WGS) entry which is preliminary data.</text>
</comment>
<dbReference type="PANTHER" id="PTHR46268:SF8">
    <property type="entry name" value="UNIVERSAL STRESS PROTEIN SLL1388"/>
    <property type="match status" value="1"/>
</dbReference>
<protein>
    <submittedName>
        <fullName evidence="3">Universal stress protein</fullName>
    </submittedName>
</protein>
<dbReference type="InterPro" id="IPR006016">
    <property type="entry name" value="UspA"/>
</dbReference>
<accession>A0A367RAA2</accession>
<dbReference type="EMBL" id="LXQE01000164">
    <property type="protein sequence ID" value="RCJ32633.1"/>
    <property type="molecule type" value="Genomic_DNA"/>
</dbReference>
<gene>
    <name evidence="3" type="ORF">A6769_27590</name>
</gene>
<dbReference type="CDD" id="cd00293">
    <property type="entry name" value="USP-like"/>
    <property type="match status" value="1"/>
</dbReference>
<comment type="similarity">
    <text evidence="1">Belongs to the universal stress protein A family.</text>
</comment>
<name>A0A367RAA2_NOSPU</name>
<reference evidence="3 4" key="1">
    <citation type="submission" date="2016-04" db="EMBL/GenBank/DDBJ databases">
        <authorList>
            <person name="Evans L.H."/>
            <person name="Alamgir A."/>
            <person name="Owens N."/>
            <person name="Weber N.D."/>
            <person name="Virtaneva K."/>
            <person name="Barbian K."/>
            <person name="Babar A."/>
            <person name="Rosenke K."/>
        </authorList>
    </citation>
    <scope>NUCLEOTIDE SEQUENCE [LARGE SCALE GENOMIC DNA]</scope>
    <source>
        <strain evidence="3">NIES-2108</strain>
    </source>
</reference>
<dbReference type="Pfam" id="PF00582">
    <property type="entry name" value="Usp"/>
    <property type="match status" value="1"/>
</dbReference>
<organism evidence="3 4">
    <name type="scientific">Nostoc punctiforme NIES-2108</name>
    <dbReference type="NCBI Taxonomy" id="1356359"/>
    <lineage>
        <taxon>Bacteria</taxon>
        <taxon>Bacillati</taxon>
        <taxon>Cyanobacteriota</taxon>
        <taxon>Cyanophyceae</taxon>
        <taxon>Nostocales</taxon>
        <taxon>Nostocaceae</taxon>
        <taxon>Nostoc</taxon>
    </lineage>
</organism>
<evidence type="ECO:0000256" key="1">
    <source>
        <dbReference type="ARBA" id="ARBA00008791"/>
    </source>
</evidence>
<dbReference type="InterPro" id="IPR006015">
    <property type="entry name" value="Universal_stress_UspA"/>
</dbReference>
<dbReference type="PRINTS" id="PR01438">
    <property type="entry name" value="UNVRSLSTRESS"/>
</dbReference>
<dbReference type="Gene3D" id="3.40.50.620">
    <property type="entry name" value="HUPs"/>
    <property type="match status" value="1"/>
</dbReference>
<dbReference type="SUPFAM" id="SSF52402">
    <property type="entry name" value="Adenine nucleotide alpha hydrolases-like"/>
    <property type="match status" value="1"/>
</dbReference>